<gene>
    <name evidence="3" type="primary">pilV</name>
    <name evidence="3" type="ORF">EXE30_01365</name>
</gene>
<proteinExistence type="predicted"/>
<protein>
    <submittedName>
        <fullName evidence="3">Type IV pilus modification protein PilV</fullName>
    </submittedName>
</protein>
<dbReference type="NCBIfam" id="TIGR02532">
    <property type="entry name" value="IV_pilin_GFxxxE"/>
    <property type="match status" value="1"/>
</dbReference>
<dbReference type="Pfam" id="PF07963">
    <property type="entry name" value="N_methyl"/>
    <property type="match status" value="1"/>
</dbReference>
<reference evidence="3 4" key="1">
    <citation type="submission" date="2019-02" db="EMBL/GenBank/DDBJ databases">
        <title>The draft genome of Acinetobacter halotolerans strain JCM 31009.</title>
        <authorList>
            <person name="Qin J."/>
            <person name="Feng Y."/>
            <person name="Nemec A."/>
            <person name="Zong Z."/>
        </authorList>
    </citation>
    <scope>NUCLEOTIDE SEQUENCE [LARGE SCALE GENOMIC DNA]</scope>
    <source>
        <strain evidence="3 4">JCM 31009</strain>
    </source>
</reference>
<feature type="domain" description="Type IV pilin Tt1218-like" evidence="2">
    <location>
        <begin position="33"/>
        <end position="104"/>
    </location>
</feature>
<dbReference type="NCBIfam" id="TIGR02523">
    <property type="entry name" value="type_IV_pilV"/>
    <property type="match status" value="1"/>
</dbReference>
<accession>A0A4Q6XJY6</accession>
<keyword evidence="1" id="KW-0472">Membrane</keyword>
<dbReference type="EMBL" id="SGIM01000001">
    <property type="protein sequence ID" value="RZF56930.1"/>
    <property type="molecule type" value="Genomic_DNA"/>
</dbReference>
<evidence type="ECO:0000313" key="3">
    <source>
        <dbReference type="EMBL" id="RZF56930.1"/>
    </source>
</evidence>
<evidence type="ECO:0000313" key="4">
    <source>
        <dbReference type="Proteomes" id="UP000292110"/>
    </source>
</evidence>
<dbReference type="AlphaFoldDB" id="A0A4Q6XJY6"/>
<dbReference type="InterPro" id="IPR012902">
    <property type="entry name" value="N_methyl_site"/>
</dbReference>
<dbReference type="Pfam" id="PF22150">
    <property type="entry name" value="Tt1218-like"/>
    <property type="match status" value="1"/>
</dbReference>
<organism evidence="3 4">
    <name type="scientific">Acinetobacter halotolerans</name>
    <dbReference type="NCBI Taxonomy" id="1752076"/>
    <lineage>
        <taxon>Bacteria</taxon>
        <taxon>Pseudomonadati</taxon>
        <taxon>Pseudomonadota</taxon>
        <taxon>Gammaproteobacteria</taxon>
        <taxon>Moraxellales</taxon>
        <taxon>Moraxellaceae</taxon>
        <taxon>Acinetobacter</taxon>
    </lineage>
</organism>
<comment type="caution">
    <text evidence="3">The sequence shown here is derived from an EMBL/GenBank/DDBJ whole genome shotgun (WGS) entry which is preliminary data.</text>
</comment>
<evidence type="ECO:0000259" key="2">
    <source>
        <dbReference type="Pfam" id="PF22150"/>
    </source>
</evidence>
<dbReference type="InterPro" id="IPR013362">
    <property type="entry name" value="Pilus_4_PilV"/>
</dbReference>
<keyword evidence="1" id="KW-0812">Transmembrane</keyword>
<evidence type="ECO:0000256" key="1">
    <source>
        <dbReference type="SAM" id="Phobius"/>
    </source>
</evidence>
<dbReference type="InterPro" id="IPR054402">
    <property type="entry name" value="Tt1218-like_dom"/>
</dbReference>
<keyword evidence="1" id="KW-1133">Transmembrane helix</keyword>
<feature type="transmembrane region" description="Helical" evidence="1">
    <location>
        <begin position="12"/>
        <end position="34"/>
    </location>
</feature>
<name>A0A4Q6XJY6_9GAMM</name>
<keyword evidence="4" id="KW-1185">Reference proteome</keyword>
<dbReference type="Proteomes" id="UP000292110">
    <property type="component" value="Unassembled WGS sequence"/>
</dbReference>
<sequence length="168" mass="18340">MLMNRLNHQRGVGLVEILVALMILAIGVLGFVALQYRALEASAESTSRVQAISIARDLAERIRVNRNAFSVYQEEMQTASKQKVFRTNCTSTNCSDTDLADFDVSQVVNRAASLGMTMNIMDCQNTNNRSCIYVAWGDSSATDGNGTGDCTNGNAYNPTSTCVIMETY</sequence>